<dbReference type="Proteomes" id="UP000054477">
    <property type="component" value="Unassembled WGS sequence"/>
</dbReference>
<dbReference type="AlphaFoldDB" id="A0A0C9WS54"/>
<keyword evidence="3" id="KW-1185">Reference proteome</keyword>
<protein>
    <submittedName>
        <fullName evidence="2">Uncharacterized protein</fullName>
    </submittedName>
</protein>
<proteinExistence type="predicted"/>
<name>A0A0C9WS54_9AGAR</name>
<reference evidence="2 3" key="1">
    <citation type="submission" date="2014-04" db="EMBL/GenBank/DDBJ databases">
        <authorList>
            <consortium name="DOE Joint Genome Institute"/>
            <person name="Kuo A."/>
            <person name="Kohler A."/>
            <person name="Nagy L.G."/>
            <person name="Floudas D."/>
            <person name="Copeland A."/>
            <person name="Barry K.W."/>
            <person name="Cichocki N."/>
            <person name="Veneault-Fourrey C."/>
            <person name="LaButti K."/>
            <person name="Lindquist E.A."/>
            <person name="Lipzen A."/>
            <person name="Lundell T."/>
            <person name="Morin E."/>
            <person name="Murat C."/>
            <person name="Sun H."/>
            <person name="Tunlid A."/>
            <person name="Henrissat B."/>
            <person name="Grigoriev I.V."/>
            <person name="Hibbett D.S."/>
            <person name="Martin F."/>
            <person name="Nordberg H.P."/>
            <person name="Cantor M.N."/>
            <person name="Hua S.X."/>
        </authorList>
    </citation>
    <scope>NUCLEOTIDE SEQUENCE [LARGE SCALE GENOMIC DNA]</scope>
    <source>
        <strain evidence="2 3">LaAM-08-1</strain>
    </source>
</reference>
<evidence type="ECO:0000313" key="2">
    <source>
        <dbReference type="EMBL" id="KIJ94425.1"/>
    </source>
</evidence>
<sequence>MNTSKWSKTLIRASLYSTHAAATSLPDQLVSHSGRPGHTSTLLPIVKIRHQNEQSLKY</sequence>
<reference evidence="3" key="2">
    <citation type="submission" date="2015-01" db="EMBL/GenBank/DDBJ databases">
        <title>Evolutionary Origins and Diversification of the Mycorrhizal Mutualists.</title>
        <authorList>
            <consortium name="DOE Joint Genome Institute"/>
            <consortium name="Mycorrhizal Genomics Consortium"/>
            <person name="Kohler A."/>
            <person name="Kuo A."/>
            <person name="Nagy L.G."/>
            <person name="Floudas D."/>
            <person name="Copeland A."/>
            <person name="Barry K.W."/>
            <person name="Cichocki N."/>
            <person name="Veneault-Fourrey C."/>
            <person name="LaButti K."/>
            <person name="Lindquist E.A."/>
            <person name="Lipzen A."/>
            <person name="Lundell T."/>
            <person name="Morin E."/>
            <person name="Murat C."/>
            <person name="Riley R."/>
            <person name="Ohm R."/>
            <person name="Sun H."/>
            <person name="Tunlid A."/>
            <person name="Henrissat B."/>
            <person name="Grigoriev I.V."/>
            <person name="Hibbett D.S."/>
            <person name="Martin F."/>
        </authorList>
    </citation>
    <scope>NUCLEOTIDE SEQUENCE [LARGE SCALE GENOMIC DNA]</scope>
    <source>
        <strain evidence="3">LaAM-08-1</strain>
    </source>
</reference>
<organism evidence="2 3">
    <name type="scientific">Laccaria amethystina LaAM-08-1</name>
    <dbReference type="NCBI Taxonomy" id="1095629"/>
    <lineage>
        <taxon>Eukaryota</taxon>
        <taxon>Fungi</taxon>
        <taxon>Dikarya</taxon>
        <taxon>Basidiomycota</taxon>
        <taxon>Agaricomycotina</taxon>
        <taxon>Agaricomycetes</taxon>
        <taxon>Agaricomycetidae</taxon>
        <taxon>Agaricales</taxon>
        <taxon>Agaricineae</taxon>
        <taxon>Hydnangiaceae</taxon>
        <taxon>Laccaria</taxon>
    </lineage>
</organism>
<evidence type="ECO:0000256" key="1">
    <source>
        <dbReference type="SAM" id="MobiDB-lite"/>
    </source>
</evidence>
<accession>A0A0C9WS54</accession>
<feature type="region of interest" description="Disordered" evidence="1">
    <location>
        <begin position="27"/>
        <end position="46"/>
    </location>
</feature>
<dbReference type="HOGENOM" id="CLU_2979439_0_0_1"/>
<gene>
    <name evidence="2" type="ORF">K443DRAFT_683756</name>
</gene>
<evidence type="ECO:0000313" key="3">
    <source>
        <dbReference type="Proteomes" id="UP000054477"/>
    </source>
</evidence>
<dbReference type="EMBL" id="KN838794">
    <property type="protein sequence ID" value="KIJ94425.1"/>
    <property type="molecule type" value="Genomic_DNA"/>
</dbReference>